<organism evidence="2 3">
    <name type="scientific">Acinetobacter bereziniae</name>
    <name type="common">Acinetobacter genomosp. 10</name>
    <dbReference type="NCBI Taxonomy" id="106648"/>
    <lineage>
        <taxon>Bacteria</taxon>
        <taxon>Pseudomonadati</taxon>
        <taxon>Pseudomonadota</taxon>
        <taxon>Gammaproteobacteria</taxon>
        <taxon>Moraxellales</taxon>
        <taxon>Moraxellaceae</taxon>
        <taxon>Acinetobacter</taxon>
    </lineage>
</organism>
<feature type="transmembrane region" description="Helical" evidence="1">
    <location>
        <begin position="42"/>
        <end position="62"/>
    </location>
</feature>
<name>A0A833PAX8_ACIBZ</name>
<dbReference type="Proteomes" id="UP000490535">
    <property type="component" value="Unassembled WGS sequence"/>
</dbReference>
<gene>
    <name evidence="2" type="ORF">GAK29_04665</name>
</gene>
<comment type="caution">
    <text evidence="2">The sequence shown here is derived from an EMBL/GenBank/DDBJ whole genome shotgun (WGS) entry which is preliminary data.</text>
</comment>
<dbReference type="AlphaFoldDB" id="A0A833PAX8"/>
<dbReference type="EMBL" id="WNDP01000230">
    <property type="protein sequence ID" value="KAF1014349.1"/>
    <property type="molecule type" value="Genomic_DNA"/>
</dbReference>
<feature type="transmembrane region" description="Helical" evidence="1">
    <location>
        <begin position="12"/>
        <end position="35"/>
    </location>
</feature>
<reference evidence="3" key="1">
    <citation type="journal article" date="2020" name="MBio">
        <title>Horizontal gene transfer to a defensive symbiont with a reduced genome amongst a multipartite beetle microbiome.</title>
        <authorList>
            <person name="Waterworth S.C."/>
            <person name="Florez L.V."/>
            <person name="Rees E.R."/>
            <person name="Hertweck C."/>
            <person name="Kaltenpoth M."/>
            <person name="Kwan J.C."/>
        </authorList>
    </citation>
    <scope>NUCLEOTIDE SEQUENCE [LARGE SCALE GENOMIC DNA]</scope>
</reference>
<keyword evidence="1" id="KW-1133">Transmembrane helix</keyword>
<proteinExistence type="predicted"/>
<accession>A0A833PAX8</accession>
<sequence>MLIAILDFLYLGSFFSIVCIFLSMYLLGFALFSLLKKPTNNAFAFAIPMTLISWLALNAAPIPPVAQENLKKMLIQQAKYGIGSNALVNNIIFPCQKNGYLIGHNYNWALNAYQRDIQGHVDKTEVFKVSPKPNLNIEALRSIYELLNSTRYSVEPKNWIKRLKESNFKSC</sequence>
<evidence type="ECO:0000313" key="3">
    <source>
        <dbReference type="Proteomes" id="UP000490535"/>
    </source>
</evidence>
<evidence type="ECO:0000313" key="2">
    <source>
        <dbReference type="EMBL" id="KAF1014349.1"/>
    </source>
</evidence>
<evidence type="ECO:0000256" key="1">
    <source>
        <dbReference type="SAM" id="Phobius"/>
    </source>
</evidence>
<keyword evidence="1" id="KW-0812">Transmembrane</keyword>
<keyword evidence="1" id="KW-0472">Membrane</keyword>
<protein>
    <submittedName>
        <fullName evidence="2">Uncharacterized protein</fullName>
    </submittedName>
</protein>